<keyword evidence="2" id="KW-1185">Reference proteome</keyword>
<protein>
    <recommendedName>
        <fullName evidence="3">Phage protein</fullName>
    </recommendedName>
</protein>
<dbReference type="EMBL" id="JBIYDN010000011">
    <property type="protein sequence ID" value="MFK4443881.1"/>
    <property type="molecule type" value="Genomic_DNA"/>
</dbReference>
<reference evidence="1 2" key="1">
    <citation type="submission" date="2024-11" db="EMBL/GenBank/DDBJ databases">
        <title>Using genomics to understand microbial adaptation to soil warming.</title>
        <authorList>
            <person name="Deangelis K.M. PhD."/>
        </authorList>
    </citation>
    <scope>NUCLEOTIDE SEQUENCE [LARGE SCALE GENOMIC DNA]</scope>
    <source>
        <strain evidence="1 2">GAS97</strain>
    </source>
</reference>
<organism evidence="1 2">
    <name type="scientific">Caballeronia udeis</name>
    <dbReference type="NCBI Taxonomy" id="1232866"/>
    <lineage>
        <taxon>Bacteria</taxon>
        <taxon>Pseudomonadati</taxon>
        <taxon>Pseudomonadota</taxon>
        <taxon>Betaproteobacteria</taxon>
        <taxon>Burkholderiales</taxon>
        <taxon>Burkholderiaceae</taxon>
        <taxon>Caballeronia</taxon>
    </lineage>
</organism>
<comment type="caution">
    <text evidence="1">The sequence shown here is derived from an EMBL/GenBank/DDBJ whole genome shotgun (WGS) entry which is preliminary data.</text>
</comment>
<evidence type="ECO:0000313" key="1">
    <source>
        <dbReference type="EMBL" id="MFK4443881.1"/>
    </source>
</evidence>
<dbReference type="Proteomes" id="UP001620514">
    <property type="component" value="Unassembled WGS sequence"/>
</dbReference>
<gene>
    <name evidence="1" type="ORF">ABH943_003903</name>
</gene>
<evidence type="ECO:0008006" key="3">
    <source>
        <dbReference type="Google" id="ProtNLM"/>
    </source>
</evidence>
<name>A0ABW8MM82_9BURK</name>
<dbReference type="RefSeq" id="WP_404608754.1">
    <property type="nucleotide sequence ID" value="NZ_JBIYDN010000011.1"/>
</dbReference>
<proteinExistence type="predicted"/>
<evidence type="ECO:0000313" key="2">
    <source>
        <dbReference type="Proteomes" id="UP001620514"/>
    </source>
</evidence>
<accession>A0ABW8MM82</accession>
<sequence length="75" mass="8840">MKFRKRNSLVDAIQWFKPGDHPAVELHDGQWRVSTPEGWRTVVPGDWIVTNDDEKPFPMNNWIFTNLYEPVNEAD</sequence>